<comment type="caution">
    <text evidence="1">The sequence shown here is derived from an EMBL/GenBank/DDBJ whole genome shotgun (WGS) entry which is preliminary data.</text>
</comment>
<dbReference type="Gene3D" id="3.40.50.620">
    <property type="entry name" value="HUPs"/>
    <property type="match status" value="1"/>
</dbReference>
<protein>
    <recommendedName>
        <fullName evidence="2">Phosphoadenosine phosphosulphate reductase domain-containing protein</fullName>
    </recommendedName>
</protein>
<dbReference type="AlphaFoldDB" id="A0A0F9T0E4"/>
<accession>A0A0F9T0E4</accession>
<organism evidence="1">
    <name type="scientific">marine sediment metagenome</name>
    <dbReference type="NCBI Taxonomy" id="412755"/>
    <lineage>
        <taxon>unclassified sequences</taxon>
        <taxon>metagenomes</taxon>
        <taxon>ecological metagenomes</taxon>
    </lineage>
</organism>
<dbReference type="NCBIfam" id="TIGR03573">
    <property type="entry name" value="WbuX"/>
    <property type="match status" value="1"/>
</dbReference>
<dbReference type="InterPro" id="IPR014729">
    <property type="entry name" value="Rossmann-like_a/b/a_fold"/>
</dbReference>
<reference evidence="1" key="1">
    <citation type="journal article" date="2015" name="Nature">
        <title>Complex archaea that bridge the gap between prokaryotes and eukaryotes.</title>
        <authorList>
            <person name="Spang A."/>
            <person name="Saw J.H."/>
            <person name="Jorgensen S.L."/>
            <person name="Zaremba-Niedzwiedzka K."/>
            <person name="Martijn J."/>
            <person name="Lind A.E."/>
            <person name="van Eijk R."/>
            <person name="Schleper C."/>
            <person name="Guy L."/>
            <person name="Ettema T.J."/>
        </authorList>
    </citation>
    <scope>NUCLEOTIDE SEQUENCE</scope>
</reference>
<dbReference type="InterPro" id="IPR020022">
    <property type="entry name" value="N-acetyl_sugar_amidoTrfase"/>
</dbReference>
<gene>
    <name evidence="1" type="ORF">LCGC14_0712490</name>
</gene>
<evidence type="ECO:0008006" key="2">
    <source>
        <dbReference type="Google" id="ProtNLM"/>
    </source>
</evidence>
<dbReference type="EMBL" id="LAZR01001575">
    <property type="protein sequence ID" value="KKN42526.1"/>
    <property type="molecule type" value="Genomic_DNA"/>
</dbReference>
<name>A0A0F9T0E4_9ZZZZ</name>
<evidence type="ECO:0000313" key="1">
    <source>
        <dbReference type="EMBL" id="KKN42526.1"/>
    </source>
</evidence>
<proteinExistence type="predicted"/>
<sequence length="357" mass="42049">MRRCAKCVMPETWSGIIFNEEGVCSICIETEKEVNIDWSSRERQLKEILGQFKHYAKEKNNKYDCIVGFSGGKDSSYTLWVAVKKYGMRPLVVTFDHGFRLSPDAEYNLMEIPKLLDCDHIRFTLGGKLRNALCKKGSEIIGDFCWHCHNGVGTLPARISQQWDIPLQIWGEPTGTIYKTEGDHYTYNDFEEQDEEHFKIMFQAGITPEKIKPKNYELRDLKPMMWPKGEFQLKAIYLGNFERWNQRKNVEIIKKELGWKTAEVESTYVDWDKVDCPYEPVRDWQKYMKRGFGRATFQASKDVRDRLISREEALKLIEKYDGIRPKVFETFLSETEITEEEFNKMTKQHIVRPKEVD</sequence>
<dbReference type="SUPFAM" id="SSF52402">
    <property type="entry name" value="Adenine nucleotide alpha hydrolases-like"/>
    <property type="match status" value="2"/>
</dbReference>